<dbReference type="AlphaFoldDB" id="A0A1M5TQP0"/>
<dbReference type="EMBL" id="FQXG01000003">
    <property type="protein sequence ID" value="SHH53145.1"/>
    <property type="molecule type" value="Genomic_DNA"/>
</dbReference>
<evidence type="ECO:0000313" key="3">
    <source>
        <dbReference type="Proteomes" id="UP000184268"/>
    </source>
</evidence>
<dbReference type="STRING" id="299255.SAMN02745129_2243"/>
<keyword evidence="1" id="KW-0812">Transmembrane</keyword>
<dbReference type="RefSeq" id="WP_067656076.1">
    <property type="nucleotide sequence ID" value="NZ_FQXG01000003.1"/>
</dbReference>
<keyword evidence="1" id="KW-0472">Membrane</keyword>
<evidence type="ECO:0000256" key="1">
    <source>
        <dbReference type="SAM" id="Phobius"/>
    </source>
</evidence>
<keyword evidence="3" id="KW-1185">Reference proteome</keyword>
<dbReference type="Proteomes" id="UP000184268">
    <property type="component" value="Unassembled WGS sequence"/>
</dbReference>
<accession>A0A1M5TQP0</accession>
<proteinExistence type="predicted"/>
<evidence type="ECO:0000313" key="2">
    <source>
        <dbReference type="EMBL" id="SHH53145.1"/>
    </source>
</evidence>
<reference evidence="3" key="1">
    <citation type="submission" date="2016-11" db="EMBL/GenBank/DDBJ databases">
        <authorList>
            <person name="Varghese N."/>
            <person name="Submissions S."/>
        </authorList>
    </citation>
    <scope>NUCLEOTIDE SEQUENCE [LARGE SCALE GENOMIC DNA]</scope>
    <source>
        <strain evidence="3">DSM 16917</strain>
    </source>
</reference>
<gene>
    <name evidence="2" type="ORF">SAMN02745129_2243</name>
</gene>
<feature type="transmembrane region" description="Helical" evidence="1">
    <location>
        <begin position="6"/>
        <end position="25"/>
    </location>
</feature>
<sequence>MTLETIWLLAGLAGLIGLYAVWRYFRLDKEHEDWVENKLGPALKALQKTDSASEEGESGKQE</sequence>
<keyword evidence="1" id="KW-1133">Transmembrane helix</keyword>
<organism evidence="2 3">
    <name type="scientific">Ferrimonas marina</name>
    <dbReference type="NCBI Taxonomy" id="299255"/>
    <lineage>
        <taxon>Bacteria</taxon>
        <taxon>Pseudomonadati</taxon>
        <taxon>Pseudomonadota</taxon>
        <taxon>Gammaproteobacteria</taxon>
        <taxon>Alteromonadales</taxon>
        <taxon>Ferrimonadaceae</taxon>
        <taxon>Ferrimonas</taxon>
    </lineage>
</organism>
<protein>
    <submittedName>
        <fullName evidence="2">Uncharacterized protein</fullName>
    </submittedName>
</protein>
<name>A0A1M5TQP0_9GAMM</name>